<name>A0A9X6NCA2_HYPEX</name>
<accession>A0A9X6NCA2</accession>
<dbReference type="InterPro" id="IPR036397">
    <property type="entry name" value="RNaseH_sf"/>
</dbReference>
<sequence length="130" mass="14893">MCLFSPSRRVIPNNGCMPLASGGKDNPAYSARSHTAKPVYEWLDAHKIKYFTKDQWLANSPEVSPMDFFANGYFKSQLAKRKYTCMADMLKAANEKWDAIPKEMFRNALRSWPDRVLAIHKAKGHHAPNY</sequence>
<proteinExistence type="predicted"/>
<dbReference type="EMBL" id="MTYJ01000220">
    <property type="protein sequence ID" value="OWA51280.1"/>
    <property type="molecule type" value="Genomic_DNA"/>
</dbReference>
<evidence type="ECO:0000313" key="1">
    <source>
        <dbReference type="EMBL" id="OWA51280.1"/>
    </source>
</evidence>
<dbReference type="GO" id="GO:0003676">
    <property type="term" value="F:nucleic acid binding"/>
    <property type="evidence" value="ECO:0007669"/>
    <property type="project" value="InterPro"/>
</dbReference>
<dbReference type="AlphaFoldDB" id="A0A9X6NCA2"/>
<organism evidence="1 2">
    <name type="scientific">Hypsibius exemplaris</name>
    <name type="common">Freshwater tardigrade</name>
    <dbReference type="NCBI Taxonomy" id="2072580"/>
    <lineage>
        <taxon>Eukaryota</taxon>
        <taxon>Metazoa</taxon>
        <taxon>Ecdysozoa</taxon>
        <taxon>Tardigrada</taxon>
        <taxon>Eutardigrada</taxon>
        <taxon>Parachela</taxon>
        <taxon>Hypsibioidea</taxon>
        <taxon>Hypsibiidae</taxon>
        <taxon>Hypsibius</taxon>
    </lineage>
</organism>
<evidence type="ECO:0000313" key="2">
    <source>
        <dbReference type="Proteomes" id="UP000192578"/>
    </source>
</evidence>
<gene>
    <name evidence="1" type="ORF">BV898_15772</name>
</gene>
<keyword evidence="2" id="KW-1185">Reference proteome</keyword>
<dbReference type="Proteomes" id="UP000192578">
    <property type="component" value="Unassembled WGS sequence"/>
</dbReference>
<protein>
    <submittedName>
        <fullName evidence="1">Uncharacterized protein</fullName>
    </submittedName>
</protein>
<dbReference type="Gene3D" id="3.30.420.10">
    <property type="entry name" value="Ribonuclease H-like superfamily/Ribonuclease H"/>
    <property type="match status" value="1"/>
</dbReference>
<comment type="caution">
    <text evidence="1">The sequence shown here is derived from an EMBL/GenBank/DDBJ whole genome shotgun (WGS) entry which is preliminary data.</text>
</comment>
<reference evidence="2" key="1">
    <citation type="submission" date="2017-01" db="EMBL/GenBank/DDBJ databases">
        <title>Comparative genomics of anhydrobiosis in the tardigrade Hypsibius dujardini.</title>
        <authorList>
            <person name="Yoshida Y."/>
            <person name="Koutsovoulos G."/>
            <person name="Laetsch D."/>
            <person name="Stevens L."/>
            <person name="Kumar S."/>
            <person name="Horikawa D."/>
            <person name="Ishino K."/>
            <person name="Komine S."/>
            <person name="Tomita M."/>
            <person name="Blaxter M."/>
            <person name="Arakawa K."/>
        </authorList>
    </citation>
    <scope>NUCLEOTIDE SEQUENCE [LARGE SCALE GENOMIC DNA]</scope>
    <source>
        <strain evidence="2">Z151</strain>
    </source>
</reference>
<dbReference type="OrthoDB" id="616263at2759"/>